<evidence type="ECO:0000313" key="2">
    <source>
        <dbReference type="Proteomes" id="UP000499080"/>
    </source>
</evidence>
<dbReference type="AlphaFoldDB" id="A0A4Y2B384"/>
<comment type="caution">
    <text evidence="1">The sequence shown here is derived from an EMBL/GenBank/DDBJ whole genome shotgun (WGS) entry which is preliminary data.</text>
</comment>
<dbReference type="Proteomes" id="UP000499080">
    <property type="component" value="Unassembled WGS sequence"/>
</dbReference>
<proteinExistence type="predicted"/>
<reference evidence="1 2" key="1">
    <citation type="journal article" date="2019" name="Sci. Rep.">
        <title>Orb-weaving spider Araneus ventricosus genome elucidates the spidroin gene catalogue.</title>
        <authorList>
            <person name="Kono N."/>
            <person name="Nakamura H."/>
            <person name="Ohtoshi R."/>
            <person name="Moran D.A.P."/>
            <person name="Shinohara A."/>
            <person name="Yoshida Y."/>
            <person name="Fujiwara M."/>
            <person name="Mori M."/>
            <person name="Tomita M."/>
            <person name="Arakawa K."/>
        </authorList>
    </citation>
    <scope>NUCLEOTIDE SEQUENCE [LARGE SCALE GENOMIC DNA]</scope>
</reference>
<evidence type="ECO:0000313" key="1">
    <source>
        <dbReference type="EMBL" id="GBL86650.1"/>
    </source>
</evidence>
<organism evidence="1 2">
    <name type="scientific">Araneus ventricosus</name>
    <name type="common">Orbweaver spider</name>
    <name type="synonym">Epeira ventricosa</name>
    <dbReference type="NCBI Taxonomy" id="182803"/>
    <lineage>
        <taxon>Eukaryota</taxon>
        <taxon>Metazoa</taxon>
        <taxon>Ecdysozoa</taxon>
        <taxon>Arthropoda</taxon>
        <taxon>Chelicerata</taxon>
        <taxon>Arachnida</taxon>
        <taxon>Araneae</taxon>
        <taxon>Araneomorphae</taxon>
        <taxon>Entelegynae</taxon>
        <taxon>Araneoidea</taxon>
        <taxon>Araneidae</taxon>
        <taxon>Araneus</taxon>
    </lineage>
</organism>
<keyword evidence="2" id="KW-1185">Reference proteome</keyword>
<gene>
    <name evidence="1" type="ORF">AVEN_194887_1</name>
</gene>
<accession>A0A4Y2B384</accession>
<dbReference type="EMBL" id="BGPR01000049">
    <property type="protein sequence ID" value="GBL86650.1"/>
    <property type="molecule type" value="Genomic_DNA"/>
</dbReference>
<sequence>MLSARQHLAITFPATRLGFRRYWESYLSVTLTPASWSRESILFSTGHGPFSSYLYRFRLHHPDICACRCYGFFPDGAFVHLVATASSAI</sequence>
<protein>
    <submittedName>
        <fullName evidence="1">Uncharacterized protein</fullName>
    </submittedName>
</protein>
<name>A0A4Y2B384_ARAVE</name>